<reference evidence="2 3" key="1">
    <citation type="submission" date="2015-09" db="EMBL/GenBank/DDBJ databases">
        <authorList>
            <consortium name="Pathogen Informatics"/>
        </authorList>
    </citation>
    <scope>NUCLEOTIDE SEQUENCE [LARGE SCALE GENOMIC DNA]</scope>
    <source>
        <strain evidence="2 3">2789STDY5608891</strain>
    </source>
</reference>
<accession>A0A173RY42</accession>
<gene>
    <name evidence="2" type="ORF">ERS852448_00679</name>
</gene>
<organism evidence="2 3">
    <name type="scientific">Eubacterium ramulus</name>
    <dbReference type="NCBI Taxonomy" id="39490"/>
    <lineage>
        <taxon>Bacteria</taxon>
        <taxon>Bacillati</taxon>
        <taxon>Bacillota</taxon>
        <taxon>Clostridia</taxon>
        <taxon>Eubacteriales</taxon>
        <taxon>Eubacteriaceae</taxon>
        <taxon>Eubacterium</taxon>
    </lineage>
</organism>
<sequence length="206" mass="24029">MEELLERLVIAVEQQNSAFPWDSVISILALIASWVTIFFLLKERSEKNRPYMQISFELVRSTLACIVLRNVGTVPLEVKSLTFNETFTKQLQTKTQKRLKKKESTSIVIFPNQKWVISFDTNVFNIINDFEEKTVRIGYEYCKYGKNKSYIEKIAIDFSEYSGFLNYISEVDEFKNSVDNLRKSMENIDKGIKKLSVRIEDGENYG</sequence>
<dbReference type="STRING" id="39490.ERS852448_00679"/>
<dbReference type="RefSeq" id="WP_055289380.1">
    <property type="nucleotide sequence ID" value="NZ_CP173382.1"/>
</dbReference>
<dbReference type="Proteomes" id="UP000095492">
    <property type="component" value="Unassembled WGS sequence"/>
</dbReference>
<name>A0A173RY42_EUBRA</name>
<dbReference type="AlphaFoldDB" id="A0A173RY42"/>
<dbReference type="OrthoDB" id="1863460at2"/>
<feature type="transmembrane region" description="Helical" evidence="1">
    <location>
        <begin position="23"/>
        <end position="41"/>
    </location>
</feature>
<evidence type="ECO:0000313" key="3">
    <source>
        <dbReference type="Proteomes" id="UP000095492"/>
    </source>
</evidence>
<keyword evidence="1" id="KW-0812">Transmembrane</keyword>
<keyword evidence="1" id="KW-0472">Membrane</keyword>
<dbReference type="GeneID" id="97392173"/>
<evidence type="ECO:0000256" key="1">
    <source>
        <dbReference type="SAM" id="Phobius"/>
    </source>
</evidence>
<protein>
    <submittedName>
        <fullName evidence="2">Uncharacterized protein</fullName>
    </submittedName>
</protein>
<keyword evidence="1" id="KW-1133">Transmembrane helix</keyword>
<evidence type="ECO:0000313" key="2">
    <source>
        <dbReference type="EMBL" id="CUM82952.1"/>
    </source>
</evidence>
<proteinExistence type="predicted"/>
<dbReference type="EMBL" id="CYYA01000003">
    <property type="protein sequence ID" value="CUM82952.1"/>
    <property type="molecule type" value="Genomic_DNA"/>
</dbReference>